<protein>
    <recommendedName>
        <fullName evidence="4">DUF5666 domain-containing protein</fullName>
    </recommendedName>
</protein>
<proteinExistence type="predicted"/>
<sequence>MTTQPPVDPSEWAELDALAPHPGDRDLPAGRHEAHRDRLLAVIAQETRTPGAVRAPWRPALALAALVLVVAGVGAGVAATTGGGDPPAALPSPEASRPSAEPAPRTATKIRGYGTVRQLTDTADLVVRGDVVSVSGTGGERRAVYRVAEVLYRTSGAPVEAEITLLAPETVGMSGLDAGQPTVLYLALADPQGPAYAPLSGDFGVFDVVGQTATSRSPSRSVTGLRAEDATRSGRGFVTTLTDLRQLARERG</sequence>
<keyword evidence="3" id="KW-1185">Reference proteome</keyword>
<name>A0ABW1H480_9ACTN</name>
<dbReference type="RefSeq" id="WP_377510062.1">
    <property type="nucleotide sequence ID" value="NZ_JBHSQS010000006.1"/>
</dbReference>
<evidence type="ECO:0008006" key="4">
    <source>
        <dbReference type="Google" id="ProtNLM"/>
    </source>
</evidence>
<accession>A0ABW1H480</accession>
<evidence type="ECO:0000256" key="1">
    <source>
        <dbReference type="SAM" id="MobiDB-lite"/>
    </source>
</evidence>
<feature type="region of interest" description="Disordered" evidence="1">
    <location>
        <begin position="1"/>
        <end position="30"/>
    </location>
</feature>
<feature type="compositionally biased region" description="Low complexity" evidence="1">
    <location>
        <begin position="91"/>
        <end position="107"/>
    </location>
</feature>
<feature type="region of interest" description="Disordered" evidence="1">
    <location>
        <begin position="82"/>
        <end position="108"/>
    </location>
</feature>
<comment type="caution">
    <text evidence="2">The sequence shown here is derived from an EMBL/GenBank/DDBJ whole genome shotgun (WGS) entry which is preliminary data.</text>
</comment>
<gene>
    <name evidence="2" type="ORF">ACFQGL_12105</name>
</gene>
<evidence type="ECO:0000313" key="3">
    <source>
        <dbReference type="Proteomes" id="UP001596226"/>
    </source>
</evidence>
<reference evidence="3" key="1">
    <citation type="journal article" date="2019" name="Int. J. Syst. Evol. Microbiol.">
        <title>The Global Catalogue of Microorganisms (GCM) 10K type strain sequencing project: providing services to taxonomists for standard genome sequencing and annotation.</title>
        <authorList>
            <consortium name="The Broad Institute Genomics Platform"/>
            <consortium name="The Broad Institute Genome Sequencing Center for Infectious Disease"/>
            <person name="Wu L."/>
            <person name="Ma J."/>
        </authorList>
    </citation>
    <scope>NUCLEOTIDE SEQUENCE [LARGE SCALE GENOMIC DNA]</scope>
    <source>
        <strain evidence="3">CGMCC 4.7144</strain>
    </source>
</reference>
<dbReference type="EMBL" id="JBHSQS010000006">
    <property type="protein sequence ID" value="MFC5924085.1"/>
    <property type="molecule type" value="Genomic_DNA"/>
</dbReference>
<evidence type="ECO:0000313" key="2">
    <source>
        <dbReference type="EMBL" id="MFC5924085.1"/>
    </source>
</evidence>
<organism evidence="2 3">
    <name type="scientific">Micromonospora vulcania</name>
    <dbReference type="NCBI Taxonomy" id="1441873"/>
    <lineage>
        <taxon>Bacteria</taxon>
        <taxon>Bacillati</taxon>
        <taxon>Actinomycetota</taxon>
        <taxon>Actinomycetes</taxon>
        <taxon>Micromonosporales</taxon>
        <taxon>Micromonosporaceae</taxon>
        <taxon>Micromonospora</taxon>
    </lineage>
</organism>
<dbReference type="Proteomes" id="UP001596226">
    <property type="component" value="Unassembled WGS sequence"/>
</dbReference>